<dbReference type="Pfam" id="PF01475">
    <property type="entry name" value="FUR"/>
    <property type="match status" value="1"/>
</dbReference>
<dbReference type="GO" id="GO:0003700">
    <property type="term" value="F:DNA-binding transcription factor activity"/>
    <property type="evidence" value="ECO:0007669"/>
    <property type="project" value="InterPro"/>
</dbReference>
<dbReference type="PANTHER" id="PTHR33202">
    <property type="entry name" value="ZINC UPTAKE REGULATION PROTEIN"/>
    <property type="match status" value="1"/>
</dbReference>
<comment type="cofactor">
    <cofactor evidence="11">
        <name>Zn(2+)</name>
        <dbReference type="ChEBI" id="CHEBI:29105"/>
    </cofactor>
    <text evidence="11">Binds 1 zinc ion per subunit.</text>
</comment>
<gene>
    <name evidence="13" type="ORF">GCM10010145_64780</name>
</gene>
<comment type="caution">
    <text evidence="13">The sequence shown here is derived from an EMBL/GenBank/DDBJ whole genome shotgun (WGS) entry which is preliminary data.</text>
</comment>
<evidence type="ECO:0000256" key="7">
    <source>
        <dbReference type="ARBA" id="ARBA00022833"/>
    </source>
</evidence>
<evidence type="ECO:0000256" key="11">
    <source>
        <dbReference type="PIRSR" id="PIRSR602481-1"/>
    </source>
</evidence>
<evidence type="ECO:0000256" key="12">
    <source>
        <dbReference type="PIRSR" id="PIRSR602481-2"/>
    </source>
</evidence>
<comment type="cofactor">
    <cofactor evidence="12">
        <name>Mn(2+)</name>
        <dbReference type="ChEBI" id="CHEBI:29035"/>
    </cofactor>
    <cofactor evidence="12">
        <name>Fe(2+)</name>
        <dbReference type="ChEBI" id="CHEBI:29033"/>
    </cofactor>
    <text evidence="12">Binds 1 Mn(2+) or Fe(2+) ion per subunit.</text>
</comment>
<dbReference type="RefSeq" id="WP_189220440.1">
    <property type="nucleotide sequence ID" value="NZ_BMQK01000024.1"/>
</dbReference>
<evidence type="ECO:0000256" key="1">
    <source>
        <dbReference type="ARBA" id="ARBA00004496"/>
    </source>
</evidence>
<reference evidence="13" key="1">
    <citation type="journal article" date="2014" name="Int. J. Syst. Evol. Microbiol.">
        <title>Complete genome sequence of Corynebacterium casei LMG S-19264T (=DSM 44701T), isolated from a smear-ripened cheese.</title>
        <authorList>
            <consortium name="US DOE Joint Genome Institute (JGI-PGF)"/>
            <person name="Walter F."/>
            <person name="Albersmeier A."/>
            <person name="Kalinowski J."/>
            <person name="Ruckert C."/>
        </authorList>
    </citation>
    <scope>NUCLEOTIDE SEQUENCE</scope>
    <source>
        <strain evidence="13">JCM 3131</strain>
    </source>
</reference>
<feature type="binding site" evidence="11">
    <location>
        <position position="94"/>
    </location>
    <ligand>
        <name>Zn(2+)</name>
        <dbReference type="ChEBI" id="CHEBI:29105"/>
    </ligand>
</feature>
<dbReference type="InterPro" id="IPR002481">
    <property type="entry name" value="FUR"/>
</dbReference>
<feature type="binding site" evidence="11">
    <location>
        <position position="131"/>
    </location>
    <ligand>
        <name>Zn(2+)</name>
        <dbReference type="ChEBI" id="CHEBI:29105"/>
    </ligand>
</feature>
<name>A0A918BQU5_9ACTN</name>
<evidence type="ECO:0000256" key="10">
    <source>
        <dbReference type="ARBA" id="ARBA00023163"/>
    </source>
</evidence>
<comment type="similarity">
    <text evidence="2">Belongs to the Fur family.</text>
</comment>
<keyword evidence="5" id="KW-0678">Repressor</keyword>
<dbReference type="InterPro" id="IPR036390">
    <property type="entry name" value="WH_DNA-bd_sf"/>
</dbReference>
<keyword evidence="9" id="KW-0238">DNA-binding</keyword>
<keyword evidence="8" id="KW-0805">Transcription regulation</keyword>
<keyword evidence="10" id="KW-0804">Transcription</keyword>
<dbReference type="Gene3D" id="3.30.1490.190">
    <property type="match status" value="1"/>
</dbReference>
<evidence type="ECO:0000313" key="14">
    <source>
        <dbReference type="Proteomes" id="UP000620156"/>
    </source>
</evidence>
<dbReference type="GO" id="GO:0008270">
    <property type="term" value="F:zinc ion binding"/>
    <property type="evidence" value="ECO:0007669"/>
    <property type="project" value="TreeGrafter"/>
</dbReference>
<keyword evidence="6 11" id="KW-0479">Metal-binding</keyword>
<dbReference type="InterPro" id="IPR043135">
    <property type="entry name" value="Fur_C"/>
</dbReference>
<evidence type="ECO:0000256" key="9">
    <source>
        <dbReference type="ARBA" id="ARBA00023125"/>
    </source>
</evidence>
<feature type="binding site" evidence="12">
    <location>
        <position position="123"/>
    </location>
    <ligand>
        <name>Fe cation</name>
        <dbReference type="ChEBI" id="CHEBI:24875"/>
    </ligand>
</feature>
<dbReference type="GO" id="GO:0005829">
    <property type="term" value="C:cytosol"/>
    <property type="evidence" value="ECO:0007669"/>
    <property type="project" value="TreeGrafter"/>
</dbReference>
<feature type="binding site" evidence="11">
    <location>
        <position position="91"/>
    </location>
    <ligand>
        <name>Zn(2+)</name>
        <dbReference type="ChEBI" id="CHEBI:29105"/>
    </ligand>
</feature>
<dbReference type="Proteomes" id="UP000620156">
    <property type="component" value="Unassembled WGS sequence"/>
</dbReference>
<keyword evidence="12" id="KW-0408">Iron</keyword>
<dbReference type="InterPro" id="IPR036388">
    <property type="entry name" value="WH-like_DNA-bd_sf"/>
</dbReference>
<dbReference type="GO" id="GO:1900376">
    <property type="term" value="P:regulation of secondary metabolite biosynthetic process"/>
    <property type="evidence" value="ECO:0007669"/>
    <property type="project" value="TreeGrafter"/>
</dbReference>
<feature type="binding site" evidence="12">
    <location>
        <position position="106"/>
    </location>
    <ligand>
        <name>Fe cation</name>
        <dbReference type="ChEBI" id="CHEBI:24875"/>
    </ligand>
</feature>
<dbReference type="GO" id="GO:0000976">
    <property type="term" value="F:transcription cis-regulatory region binding"/>
    <property type="evidence" value="ECO:0007669"/>
    <property type="project" value="TreeGrafter"/>
</dbReference>
<feature type="binding site" evidence="11">
    <location>
        <position position="134"/>
    </location>
    <ligand>
        <name>Zn(2+)</name>
        <dbReference type="ChEBI" id="CHEBI:29105"/>
    </ligand>
</feature>
<comment type="subcellular location">
    <subcellularLocation>
        <location evidence="1">Cytoplasm</location>
    </subcellularLocation>
</comment>
<comment type="subunit">
    <text evidence="3">Homodimer.</text>
</comment>
<evidence type="ECO:0000313" key="13">
    <source>
        <dbReference type="EMBL" id="GGQ86372.1"/>
    </source>
</evidence>
<dbReference type="GO" id="GO:0045892">
    <property type="term" value="P:negative regulation of DNA-templated transcription"/>
    <property type="evidence" value="ECO:0007669"/>
    <property type="project" value="TreeGrafter"/>
</dbReference>
<accession>A0A918BQU5</accession>
<reference evidence="13" key="2">
    <citation type="submission" date="2020-09" db="EMBL/GenBank/DDBJ databases">
        <authorList>
            <person name="Sun Q."/>
            <person name="Ohkuma M."/>
        </authorList>
    </citation>
    <scope>NUCLEOTIDE SEQUENCE</scope>
    <source>
        <strain evidence="13">JCM 3131</strain>
    </source>
</reference>
<organism evidence="13 14">
    <name type="scientific">Streptomyces ruber</name>
    <dbReference type="NCBI Taxonomy" id="83378"/>
    <lineage>
        <taxon>Bacteria</taxon>
        <taxon>Bacillati</taxon>
        <taxon>Actinomycetota</taxon>
        <taxon>Actinomycetes</taxon>
        <taxon>Kitasatosporales</taxon>
        <taxon>Streptomycetaceae</taxon>
        <taxon>Streptomyces</taxon>
    </lineage>
</organism>
<sequence>MTTHETSRAEWRATPQRAAVLRALHVRDGFASAQTLHAALVADGVPVGLSTVYRTLRFLEAAGHVDVVRDREGERLYRFRSADGHRHYLLCRECGLSLAVDAGDVERWAVRIARDTGFHAVDHTVELTGVCARCRPGRPGRPGRRPEEA</sequence>
<proteinExistence type="inferred from homology"/>
<keyword evidence="14" id="KW-1185">Reference proteome</keyword>
<dbReference type="CDD" id="cd07153">
    <property type="entry name" value="Fur_like"/>
    <property type="match status" value="1"/>
</dbReference>
<keyword evidence="4" id="KW-0963">Cytoplasm</keyword>
<dbReference type="PANTHER" id="PTHR33202:SF2">
    <property type="entry name" value="FERRIC UPTAKE REGULATION PROTEIN"/>
    <property type="match status" value="1"/>
</dbReference>
<evidence type="ECO:0000256" key="8">
    <source>
        <dbReference type="ARBA" id="ARBA00023015"/>
    </source>
</evidence>
<keyword evidence="7 11" id="KW-0862">Zinc</keyword>
<evidence type="ECO:0000256" key="2">
    <source>
        <dbReference type="ARBA" id="ARBA00007957"/>
    </source>
</evidence>
<dbReference type="SUPFAM" id="SSF46785">
    <property type="entry name" value="Winged helix' DNA-binding domain"/>
    <property type="match status" value="1"/>
</dbReference>
<evidence type="ECO:0000256" key="6">
    <source>
        <dbReference type="ARBA" id="ARBA00022723"/>
    </source>
</evidence>
<dbReference type="EMBL" id="BMQK01000024">
    <property type="protein sequence ID" value="GGQ86372.1"/>
    <property type="molecule type" value="Genomic_DNA"/>
</dbReference>
<protein>
    <submittedName>
        <fullName evidence="13">Ferric uptake regulator FurB</fullName>
    </submittedName>
</protein>
<evidence type="ECO:0000256" key="3">
    <source>
        <dbReference type="ARBA" id="ARBA00011738"/>
    </source>
</evidence>
<dbReference type="Gene3D" id="1.10.10.10">
    <property type="entry name" value="Winged helix-like DNA-binding domain superfamily/Winged helix DNA-binding domain"/>
    <property type="match status" value="1"/>
</dbReference>
<evidence type="ECO:0000256" key="4">
    <source>
        <dbReference type="ARBA" id="ARBA00022490"/>
    </source>
</evidence>
<dbReference type="AlphaFoldDB" id="A0A918BQU5"/>
<evidence type="ECO:0000256" key="5">
    <source>
        <dbReference type="ARBA" id="ARBA00022491"/>
    </source>
</evidence>